<dbReference type="Proteomes" id="UP001211065">
    <property type="component" value="Unassembled WGS sequence"/>
</dbReference>
<reference evidence="1" key="1">
    <citation type="submission" date="2020-05" db="EMBL/GenBank/DDBJ databases">
        <title>Phylogenomic resolution of chytrid fungi.</title>
        <authorList>
            <person name="Stajich J.E."/>
            <person name="Amses K."/>
            <person name="Simmons R."/>
            <person name="Seto K."/>
            <person name="Myers J."/>
            <person name="Bonds A."/>
            <person name="Quandt C.A."/>
            <person name="Barry K."/>
            <person name="Liu P."/>
            <person name="Grigoriev I."/>
            <person name="Longcore J.E."/>
            <person name="James T.Y."/>
        </authorList>
    </citation>
    <scope>NUCLEOTIDE SEQUENCE</scope>
    <source>
        <strain evidence="1">JEL0476</strain>
    </source>
</reference>
<sequence length="190" mass="21947">MKYATFSSETSSINSVASKISSISSTPSNQNIKELCENVKKLYIADPKKKKLIVSKYYSNLCEFVDPLVKVKGRENLYAQFLALNFFNKVEVEILNIEPVVEVIKKAGDYETPELEFNIINKQSYYKTKNPFVLKTNTKLNLVFENSHWVVLKHKDTWIDHSKFDITPEFLKSLWGSFTSLLITSWFGLK</sequence>
<keyword evidence="2" id="KW-1185">Reference proteome</keyword>
<accession>A0AAD5U736</accession>
<evidence type="ECO:0000313" key="2">
    <source>
        <dbReference type="Proteomes" id="UP001211065"/>
    </source>
</evidence>
<protein>
    <submittedName>
        <fullName evidence="1">Uncharacterized protein</fullName>
    </submittedName>
</protein>
<dbReference type="EMBL" id="JADGJW010000026">
    <property type="protein sequence ID" value="KAJ3226920.1"/>
    <property type="molecule type" value="Genomic_DNA"/>
</dbReference>
<proteinExistence type="predicted"/>
<gene>
    <name evidence="1" type="ORF">HK099_003872</name>
</gene>
<evidence type="ECO:0000313" key="1">
    <source>
        <dbReference type="EMBL" id="KAJ3226920.1"/>
    </source>
</evidence>
<organism evidence="1 2">
    <name type="scientific">Clydaea vesicula</name>
    <dbReference type="NCBI Taxonomy" id="447962"/>
    <lineage>
        <taxon>Eukaryota</taxon>
        <taxon>Fungi</taxon>
        <taxon>Fungi incertae sedis</taxon>
        <taxon>Chytridiomycota</taxon>
        <taxon>Chytridiomycota incertae sedis</taxon>
        <taxon>Chytridiomycetes</taxon>
        <taxon>Lobulomycetales</taxon>
        <taxon>Lobulomycetaceae</taxon>
        <taxon>Clydaea</taxon>
    </lineage>
</organism>
<name>A0AAD5U736_9FUNG</name>
<dbReference type="AlphaFoldDB" id="A0AAD5U736"/>
<comment type="caution">
    <text evidence="1">The sequence shown here is derived from an EMBL/GenBank/DDBJ whole genome shotgun (WGS) entry which is preliminary data.</text>
</comment>